<dbReference type="PANTHER" id="PTHR30582:SF33">
    <property type="entry name" value="EXPORTED PROTEIN"/>
    <property type="match status" value="1"/>
</dbReference>
<evidence type="ECO:0000256" key="1">
    <source>
        <dbReference type="ARBA" id="ARBA00004752"/>
    </source>
</evidence>
<dbReference type="UniPathway" id="UPA00219"/>
<dbReference type="SUPFAM" id="SSF143985">
    <property type="entry name" value="L,D-transpeptidase pre-catalytic domain-like"/>
    <property type="match status" value="1"/>
</dbReference>
<dbReference type="InterPro" id="IPR050979">
    <property type="entry name" value="LD-transpeptidase"/>
</dbReference>
<dbReference type="GO" id="GO:0071972">
    <property type="term" value="F:peptidoglycan L,D-transpeptidase activity"/>
    <property type="evidence" value="ECO:0007669"/>
    <property type="project" value="TreeGrafter"/>
</dbReference>
<dbReference type="Gene3D" id="2.40.440.10">
    <property type="entry name" value="L,D-transpeptidase catalytic domain-like"/>
    <property type="match status" value="1"/>
</dbReference>
<organism evidence="8 9">
    <name type="scientific">Limosilactobacillus reuteri</name>
    <name type="common">Lactobacillus reuteri</name>
    <dbReference type="NCBI Taxonomy" id="1598"/>
    <lineage>
        <taxon>Bacteria</taxon>
        <taxon>Bacillati</taxon>
        <taxon>Bacillota</taxon>
        <taxon>Bacilli</taxon>
        <taxon>Lactobacillales</taxon>
        <taxon>Lactobacillaceae</taxon>
        <taxon>Limosilactobacillus</taxon>
    </lineage>
</organism>
<dbReference type="Pfam" id="PF03734">
    <property type="entry name" value="YkuD"/>
    <property type="match status" value="1"/>
</dbReference>
<protein>
    <submittedName>
        <fullName evidence="8">L,D-transpeptidase family protein</fullName>
    </submittedName>
</protein>
<accession>A0A1C1Z861</accession>
<comment type="pathway">
    <text evidence="1 6">Cell wall biogenesis; peptidoglycan biosynthesis.</text>
</comment>
<reference evidence="8 9" key="1">
    <citation type="submission" date="2019-11" db="EMBL/GenBank/DDBJ databases">
        <title>Draft genome sequence of 12 host-associated Lactobacillus reuteri rodent strains.</title>
        <authorList>
            <person name="Zhang S."/>
            <person name="Ozcam M."/>
            <person name="Van Pijkeren J.P."/>
        </authorList>
    </citation>
    <scope>NUCLEOTIDE SEQUENCE [LARGE SCALE GENOMIC DNA]</scope>
    <source>
        <strain evidence="8 9">CR</strain>
    </source>
</reference>
<dbReference type="InterPro" id="IPR038054">
    <property type="entry name" value="LD_TPept-like_central_sf"/>
</dbReference>
<dbReference type="EMBL" id="WJMX01000004">
    <property type="protein sequence ID" value="MRH79913.1"/>
    <property type="molecule type" value="Genomic_DNA"/>
</dbReference>
<dbReference type="CDD" id="cd16913">
    <property type="entry name" value="YkuD_like"/>
    <property type="match status" value="1"/>
</dbReference>
<keyword evidence="3 6" id="KW-0133">Cell shape</keyword>
<dbReference type="InterPro" id="IPR038063">
    <property type="entry name" value="Transpep_catalytic_dom"/>
</dbReference>
<dbReference type="RefSeq" id="WP_065867928.1">
    <property type="nucleotide sequence ID" value="NZ_JAJAOY010000090.1"/>
</dbReference>
<dbReference type="GO" id="GO:0018104">
    <property type="term" value="P:peptidoglycan-protein cross-linking"/>
    <property type="evidence" value="ECO:0007669"/>
    <property type="project" value="TreeGrafter"/>
</dbReference>
<dbReference type="SUPFAM" id="SSF141523">
    <property type="entry name" value="L,D-transpeptidase catalytic domain-like"/>
    <property type="match status" value="1"/>
</dbReference>
<dbReference type="InterPro" id="IPR005490">
    <property type="entry name" value="LD_TPept_cat_dom"/>
</dbReference>
<evidence type="ECO:0000259" key="7">
    <source>
        <dbReference type="PROSITE" id="PS52029"/>
    </source>
</evidence>
<keyword evidence="5 6" id="KW-0961">Cell wall biogenesis/degradation</keyword>
<dbReference type="Proteomes" id="UP000470878">
    <property type="component" value="Unassembled WGS sequence"/>
</dbReference>
<keyword evidence="2" id="KW-0808">Transferase</keyword>
<evidence type="ECO:0000256" key="2">
    <source>
        <dbReference type="ARBA" id="ARBA00022679"/>
    </source>
</evidence>
<feature type="active site" description="Nucleophile" evidence="6">
    <location>
        <position position="440"/>
    </location>
</feature>
<evidence type="ECO:0000256" key="5">
    <source>
        <dbReference type="ARBA" id="ARBA00023316"/>
    </source>
</evidence>
<evidence type="ECO:0000313" key="8">
    <source>
        <dbReference type="EMBL" id="MRH79913.1"/>
    </source>
</evidence>
<evidence type="ECO:0000256" key="3">
    <source>
        <dbReference type="ARBA" id="ARBA00022960"/>
    </source>
</evidence>
<name>A0A1C1Z861_LIMRT</name>
<feature type="active site" description="Proton donor/acceptor" evidence="6">
    <location>
        <position position="417"/>
    </location>
</feature>
<sequence>MQKLSIKQLIIITLGLLVLVMGLMTIHQRRHFNKNVKIDNVAVGGLTAKQALKKLQDNPQTPKVYVNNDLVYTGKQPVAKFTQADEEKVANALHRQYTFFPSNKDKNLLIKPQKFNQSVVPQVDQAVSQKVMELNNGRKAPINAYAVYENGQVQVRPAVGGTQYSLDGLHNQVEKELVQGEVKLKPIYKAPLSAKSKTVQNEKTKLEQIAKRDVTYQVQGKKYHLTSADIITRATYQDGKYHFNTKVLGTKIDEINNQQATLGKPFEFKTHSGSVIKTTAAGSYGWKISKKQAGKTLTNALIENKQTVNAKNDIYGKGYNQQGTGYNTTSNNGIGDTYAEVSLADQHAWFYKNGKCVLSTDIVSGTNNKDNETPKGVWYIMYQQTPSVLRGLNDDGSKYASKVQYWSPFTDSGCGFHDASWRHDWSKQAYLAKGGGSHGCINMHPDVAGQAFSDLHKNEPVVIY</sequence>
<keyword evidence="4 6" id="KW-0573">Peptidoglycan synthesis</keyword>
<dbReference type="GO" id="GO:0008360">
    <property type="term" value="P:regulation of cell shape"/>
    <property type="evidence" value="ECO:0007669"/>
    <property type="project" value="UniProtKB-UniRule"/>
</dbReference>
<evidence type="ECO:0000313" key="9">
    <source>
        <dbReference type="Proteomes" id="UP000470878"/>
    </source>
</evidence>
<dbReference type="PANTHER" id="PTHR30582">
    <property type="entry name" value="L,D-TRANSPEPTIDASE"/>
    <property type="match status" value="1"/>
</dbReference>
<dbReference type="GO" id="GO:0016740">
    <property type="term" value="F:transferase activity"/>
    <property type="evidence" value="ECO:0007669"/>
    <property type="project" value="UniProtKB-KW"/>
</dbReference>
<proteinExistence type="predicted"/>
<comment type="caution">
    <text evidence="8">The sequence shown here is derived from an EMBL/GenBank/DDBJ whole genome shotgun (WGS) entry which is preliminary data.</text>
</comment>
<feature type="domain" description="L,D-TPase catalytic" evidence="7">
    <location>
        <begin position="337"/>
        <end position="464"/>
    </location>
</feature>
<gene>
    <name evidence="8" type="ORF">GIX77_03825</name>
</gene>
<dbReference type="Gene3D" id="3.10.20.800">
    <property type="match status" value="1"/>
</dbReference>
<evidence type="ECO:0000256" key="4">
    <source>
        <dbReference type="ARBA" id="ARBA00022984"/>
    </source>
</evidence>
<evidence type="ECO:0000256" key="6">
    <source>
        <dbReference type="PROSITE-ProRule" id="PRU01373"/>
    </source>
</evidence>
<dbReference type="GO" id="GO:0071555">
    <property type="term" value="P:cell wall organization"/>
    <property type="evidence" value="ECO:0007669"/>
    <property type="project" value="UniProtKB-UniRule"/>
</dbReference>
<dbReference type="PROSITE" id="PS52029">
    <property type="entry name" value="LD_TPASE"/>
    <property type="match status" value="1"/>
</dbReference>
<dbReference type="GO" id="GO:0005576">
    <property type="term" value="C:extracellular region"/>
    <property type="evidence" value="ECO:0007669"/>
    <property type="project" value="TreeGrafter"/>
</dbReference>
<dbReference type="AlphaFoldDB" id="A0A1C1Z861"/>